<feature type="domain" description="EAL" evidence="11">
    <location>
        <begin position="286"/>
        <end position="539"/>
    </location>
</feature>
<evidence type="ECO:0000256" key="8">
    <source>
        <dbReference type="ARBA" id="ARBA00023136"/>
    </source>
</evidence>
<evidence type="ECO:0000256" key="6">
    <source>
        <dbReference type="ARBA" id="ARBA00022801"/>
    </source>
</evidence>
<dbReference type="SUPFAM" id="SSF141868">
    <property type="entry name" value="EAL domain-like"/>
    <property type="match status" value="1"/>
</dbReference>
<dbReference type="Pfam" id="PF00563">
    <property type="entry name" value="EAL"/>
    <property type="match status" value="1"/>
</dbReference>
<dbReference type="CDD" id="cd01948">
    <property type="entry name" value="EAL"/>
    <property type="match status" value="1"/>
</dbReference>
<accession>A0ABV0L171</accession>
<evidence type="ECO:0000256" key="7">
    <source>
        <dbReference type="ARBA" id="ARBA00022989"/>
    </source>
</evidence>
<feature type="transmembrane region" description="Helical" evidence="10">
    <location>
        <begin position="221"/>
        <end position="240"/>
    </location>
</feature>
<feature type="transmembrane region" description="Helical" evidence="10">
    <location>
        <begin position="260"/>
        <end position="282"/>
    </location>
</feature>
<proteinExistence type="predicted"/>
<evidence type="ECO:0000256" key="2">
    <source>
        <dbReference type="ARBA" id="ARBA00012282"/>
    </source>
</evidence>
<keyword evidence="7 10" id="KW-1133">Transmembrane helix</keyword>
<feature type="transmembrane region" description="Helical" evidence="10">
    <location>
        <begin position="27"/>
        <end position="47"/>
    </location>
</feature>
<dbReference type="InterPro" id="IPR050706">
    <property type="entry name" value="Cyclic-di-GMP_PDE-like"/>
</dbReference>
<evidence type="ECO:0000313" key="12">
    <source>
        <dbReference type="EMBL" id="MEP7730174.1"/>
    </source>
</evidence>
<dbReference type="EMBL" id="JBDYKN010000010">
    <property type="protein sequence ID" value="MEP7730174.1"/>
    <property type="molecule type" value="Genomic_DNA"/>
</dbReference>
<dbReference type="Gene3D" id="3.20.20.450">
    <property type="entry name" value="EAL domain"/>
    <property type="match status" value="1"/>
</dbReference>
<dbReference type="PROSITE" id="PS50883">
    <property type="entry name" value="EAL"/>
    <property type="match status" value="1"/>
</dbReference>
<dbReference type="RefSeq" id="WP_348577196.1">
    <property type="nucleotide sequence ID" value="NZ_JBDYKN010000010.1"/>
</dbReference>
<name>A0ABV0L171_9GAMM</name>
<evidence type="ECO:0000259" key="11">
    <source>
        <dbReference type="PROSITE" id="PS50883"/>
    </source>
</evidence>
<dbReference type="Proteomes" id="UP001471651">
    <property type="component" value="Unassembled WGS sequence"/>
</dbReference>
<evidence type="ECO:0000256" key="4">
    <source>
        <dbReference type="ARBA" id="ARBA00022636"/>
    </source>
</evidence>
<dbReference type="PANTHER" id="PTHR33121">
    <property type="entry name" value="CYCLIC DI-GMP PHOSPHODIESTERASE PDEF"/>
    <property type="match status" value="1"/>
</dbReference>
<dbReference type="InterPro" id="IPR035919">
    <property type="entry name" value="EAL_sf"/>
</dbReference>
<evidence type="ECO:0000256" key="1">
    <source>
        <dbReference type="ARBA" id="ARBA00004651"/>
    </source>
</evidence>
<dbReference type="Pfam" id="PF12792">
    <property type="entry name" value="CSS-motif"/>
    <property type="match status" value="1"/>
</dbReference>
<evidence type="ECO:0000256" key="5">
    <source>
        <dbReference type="ARBA" id="ARBA00022692"/>
    </source>
</evidence>
<keyword evidence="8 10" id="KW-0472">Membrane</keyword>
<keyword evidence="6" id="KW-0378">Hydrolase</keyword>
<gene>
    <name evidence="12" type="ORF">ABKW32_11995</name>
</gene>
<evidence type="ECO:0000256" key="9">
    <source>
        <dbReference type="ARBA" id="ARBA00034290"/>
    </source>
</evidence>
<organism evidence="12 13">
    <name type="scientific">Marinomonas primoryensis</name>
    <dbReference type="NCBI Taxonomy" id="178399"/>
    <lineage>
        <taxon>Bacteria</taxon>
        <taxon>Pseudomonadati</taxon>
        <taxon>Pseudomonadota</taxon>
        <taxon>Gammaproteobacteria</taxon>
        <taxon>Oceanospirillales</taxon>
        <taxon>Oceanospirillaceae</taxon>
        <taxon>Marinomonas</taxon>
    </lineage>
</organism>
<dbReference type="PANTHER" id="PTHR33121:SF79">
    <property type="entry name" value="CYCLIC DI-GMP PHOSPHODIESTERASE PDED-RELATED"/>
    <property type="match status" value="1"/>
</dbReference>
<reference evidence="12 13" key="1">
    <citation type="submission" date="2024-05" db="EMBL/GenBank/DDBJ databases">
        <authorList>
            <person name="Busch G.E."/>
            <person name="Sharma I."/>
        </authorList>
    </citation>
    <scope>NUCLEOTIDE SEQUENCE [LARGE SCALE GENOMIC DNA]</scope>
    <source>
        <strain evidence="12 13">23GB23</strain>
    </source>
</reference>
<evidence type="ECO:0000313" key="13">
    <source>
        <dbReference type="Proteomes" id="UP001471651"/>
    </source>
</evidence>
<dbReference type="SMART" id="SM00052">
    <property type="entry name" value="EAL"/>
    <property type="match status" value="1"/>
</dbReference>
<comment type="catalytic activity">
    <reaction evidence="9">
        <text>3',3'-c-di-GMP + H2O = 5'-phosphoguanylyl(3'-&gt;5')guanosine + H(+)</text>
        <dbReference type="Rhea" id="RHEA:24902"/>
        <dbReference type="ChEBI" id="CHEBI:15377"/>
        <dbReference type="ChEBI" id="CHEBI:15378"/>
        <dbReference type="ChEBI" id="CHEBI:58754"/>
        <dbReference type="ChEBI" id="CHEBI:58805"/>
        <dbReference type="EC" id="3.1.4.52"/>
    </reaction>
</comment>
<comment type="caution">
    <text evidence="12">The sequence shown here is derived from an EMBL/GenBank/DDBJ whole genome shotgun (WGS) entry which is preliminary data.</text>
</comment>
<keyword evidence="4" id="KW-0973">c-di-GMP</keyword>
<protein>
    <recommendedName>
        <fullName evidence="2">cyclic-guanylate-specific phosphodiesterase</fullName>
        <ecNumber evidence="2">3.1.4.52</ecNumber>
    </recommendedName>
</protein>
<evidence type="ECO:0000256" key="3">
    <source>
        <dbReference type="ARBA" id="ARBA00022475"/>
    </source>
</evidence>
<sequence>MLGYVRKKSIILDIILSSLVLPSWKNLFFFVLPFLCISIFLHHWSALSTEEKNLENYVNGIAGRTAQTIFQMETSLALANQSKAPHCSPEDINTLRRILVNYPYVEDLGRISANNEVTCSAFWGAFPEPKKLPDEYIEDTNFQKTWIDIDGFFSANQQRSIFNIGDAFSVSSPATFLALSRYSQKTGSVLYNASQKHIYQIFDDITYQQARNIITMPTNHFLWIPIPQNFLTFTFCPQYYEFCVTGMDTKIGVYDMSAWEWLQIAILGILSGSIVSFGLTLFKSNRRTLMYRLKYALKVNDFYSLYQPKIHLKTGKIVGVEALARWDDKELGSVSPDVFIHCAEENQLITMLTKKLIAKNLKQMKPFLNKDPKFSLSINLSVQDLSDQSLLNFVDNHVRKNGINTEQIIFEVTERSAAENNVLKRATKHFLRKGYQISLDDFGTGFSNLSWLTTFEPNEIKIDKMFVQSIGTQTVSQIALNGIFQLVSNLNVALVFEGIESVEEIHYIVRHTPNAIGQGWLYSKAINTAELQLLIDQQPYMETSFLEHQKQARR</sequence>
<keyword evidence="13" id="KW-1185">Reference proteome</keyword>
<evidence type="ECO:0000256" key="10">
    <source>
        <dbReference type="SAM" id="Phobius"/>
    </source>
</evidence>
<keyword evidence="5 10" id="KW-0812">Transmembrane</keyword>
<dbReference type="InterPro" id="IPR024744">
    <property type="entry name" value="CSS-motif_dom"/>
</dbReference>
<keyword evidence="3" id="KW-1003">Cell membrane</keyword>
<dbReference type="EC" id="3.1.4.52" evidence="2"/>
<comment type="subcellular location">
    <subcellularLocation>
        <location evidence="1">Cell membrane</location>
        <topology evidence="1">Multi-pass membrane protein</topology>
    </subcellularLocation>
</comment>
<dbReference type="InterPro" id="IPR001633">
    <property type="entry name" value="EAL_dom"/>
</dbReference>